<feature type="repeat" description="WD" evidence="3">
    <location>
        <begin position="180"/>
        <end position="211"/>
    </location>
</feature>
<dbReference type="PANTHER" id="PTHR22844">
    <property type="entry name" value="F-BOX AND WD40 DOMAIN PROTEIN"/>
    <property type="match status" value="1"/>
</dbReference>
<dbReference type="SMART" id="SM00320">
    <property type="entry name" value="WD40"/>
    <property type="match status" value="7"/>
</dbReference>
<feature type="repeat" description="WD" evidence="3">
    <location>
        <begin position="275"/>
        <end position="307"/>
    </location>
</feature>
<sequence>MGLMPGGGHHHHHSGRINDDPSSESHRHPSLTSQLSLPTVPSLTNPQPPHYSSYTLITTLKGHTSYLCSLTVSGEILYSGSSDQEIRSWPRHHHCSDQVLERDDNVVAEGKGAVKSMAIADDKLFSAHQDHKIRVWKISSDHQNHKFQRIATLPTLTDRAAKILSPGNQVQIRRHRSSTWVHHVDAVAALALSHDEQFLYSVSWDRTLKVWRAAGDFRCLESLASAHDDAINAVAVSSRDGGTVYTGSADTRIKVWRRDESGSGRKHLLVLAETLEKHNSGVNALALSEDGSVLYSGACDRSILVWERNGDGEMVVVGALRGHAESILCLFVVCDLVCSGSADRTVRVWRAAGGGGVDRKYACLAVLEGHAEPVKCLTAAVDCSDDEYMSCSVYSGGLDCDIKVWQISVPVL</sequence>
<feature type="repeat" description="WD" evidence="3">
    <location>
        <begin position="224"/>
        <end position="256"/>
    </location>
</feature>
<dbReference type="SUPFAM" id="SSF50978">
    <property type="entry name" value="WD40 repeat-like"/>
    <property type="match status" value="1"/>
</dbReference>
<proteinExistence type="predicted"/>
<feature type="region of interest" description="Disordered" evidence="4">
    <location>
        <begin position="1"/>
        <end position="46"/>
    </location>
</feature>
<dbReference type="PANTHER" id="PTHR22844:SF331">
    <property type="entry name" value="SIMILARITY TO GTP-BINDING REGULATORY PROTEIN AND WD-REPEAT PROTEIN"/>
    <property type="match status" value="1"/>
</dbReference>
<dbReference type="Pfam" id="PF00400">
    <property type="entry name" value="WD40"/>
    <property type="match status" value="6"/>
</dbReference>
<feature type="compositionally biased region" description="Polar residues" evidence="4">
    <location>
        <begin position="30"/>
        <end position="46"/>
    </location>
</feature>
<dbReference type="PRINTS" id="PR00320">
    <property type="entry name" value="GPROTEINBRPT"/>
</dbReference>
<dbReference type="PROSITE" id="PS50294">
    <property type="entry name" value="WD_REPEATS_REGION"/>
    <property type="match status" value="2"/>
</dbReference>
<evidence type="ECO:0000313" key="5">
    <source>
        <dbReference type="EMBL" id="CAL1367815.1"/>
    </source>
</evidence>
<organism evidence="5 6">
    <name type="scientific">Linum trigynum</name>
    <dbReference type="NCBI Taxonomy" id="586398"/>
    <lineage>
        <taxon>Eukaryota</taxon>
        <taxon>Viridiplantae</taxon>
        <taxon>Streptophyta</taxon>
        <taxon>Embryophyta</taxon>
        <taxon>Tracheophyta</taxon>
        <taxon>Spermatophyta</taxon>
        <taxon>Magnoliopsida</taxon>
        <taxon>eudicotyledons</taxon>
        <taxon>Gunneridae</taxon>
        <taxon>Pentapetalae</taxon>
        <taxon>rosids</taxon>
        <taxon>fabids</taxon>
        <taxon>Malpighiales</taxon>
        <taxon>Linaceae</taxon>
        <taxon>Linum</taxon>
    </lineage>
</organism>
<dbReference type="CDD" id="cd00200">
    <property type="entry name" value="WD40"/>
    <property type="match status" value="1"/>
</dbReference>
<keyword evidence="2" id="KW-0677">Repeat</keyword>
<dbReference type="Proteomes" id="UP001497516">
    <property type="component" value="Chromosome 2"/>
</dbReference>
<keyword evidence="1 3" id="KW-0853">WD repeat</keyword>
<dbReference type="PROSITE" id="PS50082">
    <property type="entry name" value="WD_REPEATS_2"/>
    <property type="match status" value="5"/>
</dbReference>
<dbReference type="Gene3D" id="2.130.10.10">
    <property type="entry name" value="YVTN repeat-like/Quinoprotein amine dehydrogenase"/>
    <property type="match status" value="3"/>
</dbReference>
<name>A0AAV2D6B1_9ROSI</name>
<evidence type="ECO:0000256" key="3">
    <source>
        <dbReference type="PROSITE-ProRule" id="PRU00221"/>
    </source>
</evidence>
<dbReference type="InterPro" id="IPR045182">
    <property type="entry name" value="JINGUBANG-like"/>
</dbReference>
<evidence type="ECO:0000256" key="4">
    <source>
        <dbReference type="SAM" id="MobiDB-lite"/>
    </source>
</evidence>
<dbReference type="InterPro" id="IPR020472">
    <property type="entry name" value="WD40_PAC1"/>
</dbReference>
<dbReference type="AlphaFoldDB" id="A0AAV2D6B1"/>
<dbReference type="InterPro" id="IPR015943">
    <property type="entry name" value="WD40/YVTN_repeat-like_dom_sf"/>
</dbReference>
<reference evidence="5 6" key="1">
    <citation type="submission" date="2024-04" db="EMBL/GenBank/DDBJ databases">
        <authorList>
            <person name="Fracassetti M."/>
        </authorList>
    </citation>
    <scope>NUCLEOTIDE SEQUENCE [LARGE SCALE GENOMIC DNA]</scope>
</reference>
<feature type="compositionally biased region" description="Basic and acidic residues" evidence="4">
    <location>
        <begin position="16"/>
        <end position="27"/>
    </location>
</feature>
<dbReference type="InterPro" id="IPR001680">
    <property type="entry name" value="WD40_rpt"/>
</dbReference>
<keyword evidence="6" id="KW-1185">Reference proteome</keyword>
<accession>A0AAV2D6B1</accession>
<feature type="repeat" description="WD" evidence="3">
    <location>
        <begin position="320"/>
        <end position="349"/>
    </location>
</feature>
<dbReference type="EMBL" id="OZ034815">
    <property type="protein sequence ID" value="CAL1367815.1"/>
    <property type="molecule type" value="Genomic_DNA"/>
</dbReference>
<feature type="repeat" description="WD" evidence="3">
    <location>
        <begin position="60"/>
        <end position="89"/>
    </location>
</feature>
<gene>
    <name evidence="5" type="ORF">LTRI10_LOCUS11286</name>
</gene>
<evidence type="ECO:0000256" key="2">
    <source>
        <dbReference type="ARBA" id="ARBA00022737"/>
    </source>
</evidence>
<dbReference type="InterPro" id="IPR036322">
    <property type="entry name" value="WD40_repeat_dom_sf"/>
</dbReference>
<evidence type="ECO:0000313" key="6">
    <source>
        <dbReference type="Proteomes" id="UP001497516"/>
    </source>
</evidence>
<protein>
    <submittedName>
        <fullName evidence="5">Uncharacterized protein</fullName>
    </submittedName>
</protein>
<evidence type="ECO:0000256" key="1">
    <source>
        <dbReference type="ARBA" id="ARBA00022574"/>
    </source>
</evidence>